<proteinExistence type="predicted"/>
<organism evidence="1 2">
    <name type="scientific">Planomonospora venezuelensis</name>
    <dbReference type="NCBI Taxonomy" id="1999"/>
    <lineage>
        <taxon>Bacteria</taxon>
        <taxon>Bacillati</taxon>
        <taxon>Actinomycetota</taxon>
        <taxon>Actinomycetes</taxon>
        <taxon>Streptosporangiales</taxon>
        <taxon>Streptosporangiaceae</taxon>
        <taxon>Planomonospora</taxon>
    </lineage>
</organism>
<gene>
    <name evidence="1" type="ORF">FHS22_002513</name>
</gene>
<sequence>MGHPSDGAADARRRILEQTLAEVKARVEILEAALDPAHRRFTGQAVWVGPTARRFAEDLVARRARLRQAGQALVTTVEEELASTR</sequence>
<dbReference type="AlphaFoldDB" id="A0A841D171"/>
<accession>A0A841D171</accession>
<protein>
    <submittedName>
        <fullName evidence="1">Uncharacterized protein</fullName>
    </submittedName>
</protein>
<keyword evidence="2" id="KW-1185">Reference proteome</keyword>
<name>A0A841D171_PLAVE</name>
<dbReference type="Proteomes" id="UP000562352">
    <property type="component" value="Unassembled WGS sequence"/>
</dbReference>
<reference evidence="1 2" key="1">
    <citation type="submission" date="2020-08" db="EMBL/GenBank/DDBJ databases">
        <title>Genomic Encyclopedia of Type Strains, Phase III (KMG-III): the genomes of soil and plant-associated and newly described type strains.</title>
        <authorList>
            <person name="Whitman W."/>
        </authorList>
    </citation>
    <scope>NUCLEOTIDE SEQUENCE [LARGE SCALE GENOMIC DNA]</scope>
    <source>
        <strain evidence="1 2">CECT 3303</strain>
    </source>
</reference>
<dbReference type="RefSeq" id="WP_184941212.1">
    <property type="nucleotide sequence ID" value="NZ_BAAAWZ010000001.1"/>
</dbReference>
<dbReference type="EMBL" id="JACHJJ010000006">
    <property type="protein sequence ID" value="MBB5963239.1"/>
    <property type="molecule type" value="Genomic_DNA"/>
</dbReference>
<evidence type="ECO:0000313" key="2">
    <source>
        <dbReference type="Proteomes" id="UP000562352"/>
    </source>
</evidence>
<evidence type="ECO:0000313" key="1">
    <source>
        <dbReference type="EMBL" id="MBB5963239.1"/>
    </source>
</evidence>
<comment type="caution">
    <text evidence="1">The sequence shown here is derived from an EMBL/GenBank/DDBJ whole genome shotgun (WGS) entry which is preliminary data.</text>
</comment>